<sequence>MAQQGMMMQRTEGGYGVSRVLVFCSLSLVASGIAELVERRSRYLLMDEIDQIMTIIASTEAVTGCRANNNGRVSFACQDSREAQTIAWSPQQAATQCASRSLPPRPILPTPHPTACVVVLAATQLVRGDGPRHLQPEPHSLHSQLTHAAPHLQLTPHILLRNALDQRGTPIDDLLDVYMQLTPAQGANRSQFCKTTQRPPHLGERES</sequence>
<feature type="compositionally biased region" description="Polar residues" evidence="1">
    <location>
        <begin position="187"/>
        <end position="198"/>
    </location>
</feature>
<comment type="caution">
    <text evidence="2">The sequence shown here is derived from an EMBL/GenBank/DDBJ whole genome shotgun (WGS) entry which is preliminary data.</text>
</comment>
<reference evidence="2" key="1">
    <citation type="journal article" date="2023" name="Mol. Phylogenet. Evol.">
        <title>Genome-scale phylogeny and comparative genomics of the fungal order Sordariales.</title>
        <authorList>
            <person name="Hensen N."/>
            <person name="Bonometti L."/>
            <person name="Westerberg I."/>
            <person name="Brannstrom I.O."/>
            <person name="Guillou S."/>
            <person name="Cros-Aarteil S."/>
            <person name="Calhoun S."/>
            <person name="Haridas S."/>
            <person name="Kuo A."/>
            <person name="Mondo S."/>
            <person name="Pangilinan J."/>
            <person name="Riley R."/>
            <person name="LaButti K."/>
            <person name="Andreopoulos B."/>
            <person name="Lipzen A."/>
            <person name="Chen C."/>
            <person name="Yan M."/>
            <person name="Daum C."/>
            <person name="Ng V."/>
            <person name="Clum A."/>
            <person name="Steindorff A."/>
            <person name="Ohm R.A."/>
            <person name="Martin F."/>
            <person name="Silar P."/>
            <person name="Natvig D.O."/>
            <person name="Lalanne C."/>
            <person name="Gautier V."/>
            <person name="Ament-Velasquez S.L."/>
            <person name="Kruys A."/>
            <person name="Hutchinson M.I."/>
            <person name="Powell A.J."/>
            <person name="Barry K."/>
            <person name="Miller A.N."/>
            <person name="Grigoriev I.V."/>
            <person name="Debuchy R."/>
            <person name="Gladieux P."/>
            <person name="Hiltunen Thoren M."/>
            <person name="Johannesson H."/>
        </authorList>
    </citation>
    <scope>NUCLEOTIDE SEQUENCE</scope>
    <source>
        <strain evidence="2">CBS 892.96</strain>
    </source>
</reference>
<protein>
    <submittedName>
        <fullName evidence="2">Uncharacterized protein</fullName>
    </submittedName>
</protein>
<accession>A0AAN7ABI3</accession>
<dbReference type="Proteomes" id="UP001302321">
    <property type="component" value="Unassembled WGS sequence"/>
</dbReference>
<evidence type="ECO:0000313" key="2">
    <source>
        <dbReference type="EMBL" id="KAK4180384.1"/>
    </source>
</evidence>
<dbReference type="EMBL" id="MU866099">
    <property type="protein sequence ID" value="KAK4180384.1"/>
    <property type="molecule type" value="Genomic_DNA"/>
</dbReference>
<gene>
    <name evidence="2" type="ORF">QBC36DRAFT_355768</name>
</gene>
<dbReference type="AlphaFoldDB" id="A0AAN7ABI3"/>
<evidence type="ECO:0000313" key="3">
    <source>
        <dbReference type="Proteomes" id="UP001302321"/>
    </source>
</evidence>
<reference evidence="2" key="2">
    <citation type="submission" date="2023-05" db="EMBL/GenBank/DDBJ databases">
        <authorList>
            <consortium name="Lawrence Berkeley National Laboratory"/>
            <person name="Steindorff A."/>
            <person name="Hensen N."/>
            <person name="Bonometti L."/>
            <person name="Westerberg I."/>
            <person name="Brannstrom I.O."/>
            <person name="Guillou S."/>
            <person name="Cros-Aarteil S."/>
            <person name="Calhoun S."/>
            <person name="Haridas S."/>
            <person name="Kuo A."/>
            <person name="Mondo S."/>
            <person name="Pangilinan J."/>
            <person name="Riley R."/>
            <person name="Labutti K."/>
            <person name="Andreopoulos B."/>
            <person name="Lipzen A."/>
            <person name="Chen C."/>
            <person name="Yanf M."/>
            <person name="Daum C."/>
            <person name="Ng V."/>
            <person name="Clum A."/>
            <person name="Ohm R."/>
            <person name="Martin F."/>
            <person name="Silar P."/>
            <person name="Natvig D."/>
            <person name="Lalanne C."/>
            <person name="Gautier V."/>
            <person name="Ament-Velasquez S.L."/>
            <person name="Kruys A."/>
            <person name="Hutchinson M.I."/>
            <person name="Powell A.J."/>
            <person name="Barry K."/>
            <person name="Miller A.N."/>
            <person name="Grigoriev I.V."/>
            <person name="Debuchy R."/>
            <person name="Gladieux P."/>
            <person name="Thoren M.H."/>
            <person name="Johannesson H."/>
        </authorList>
    </citation>
    <scope>NUCLEOTIDE SEQUENCE</scope>
    <source>
        <strain evidence="2">CBS 892.96</strain>
    </source>
</reference>
<proteinExistence type="predicted"/>
<name>A0AAN7ABI3_9PEZI</name>
<organism evidence="2 3">
    <name type="scientific">Triangularia setosa</name>
    <dbReference type="NCBI Taxonomy" id="2587417"/>
    <lineage>
        <taxon>Eukaryota</taxon>
        <taxon>Fungi</taxon>
        <taxon>Dikarya</taxon>
        <taxon>Ascomycota</taxon>
        <taxon>Pezizomycotina</taxon>
        <taxon>Sordariomycetes</taxon>
        <taxon>Sordariomycetidae</taxon>
        <taxon>Sordariales</taxon>
        <taxon>Podosporaceae</taxon>
        <taxon>Triangularia</taxon>
    </lineage>
</organism>
<evidence type="ECO:0000256" key="1">
    <source>
        <dbReference type="SAM" id="MobiDB-lite"/>
    </source>
</evidence>
<feature type="region of interest" description="Disordered" evidence="1">
    <location>
        <begin position="187"/>
        <end position="207"/>
    </location>
</feature>
<keyword evidence="3" id="KW-1185">Reference proteome</keyword>